<keyword evidence="3" id="KW-1185">Reference proteome</keyword>
<keyword evidence="1" id="KW-0732">Signal</keyword>
<protein>
    <recommendedName>
        <fullName evidence="4">Lipoprotein</fullName>
    </recommendedName>
</protein>
<dbReference type="Proteomes" id="UP001203880">
    <property type="component" value="Unassembled WGS sequence"/>
</dbReference>
<feature type="signal peptide" evidence="1">
    <location>
        <begin position="1"/>
        <end position="24"/>
    </location>
</feature>
<dbReference type="EMBL" id="JAMFMB010000011">
    <property type="protein sequence ID" value="MCL6283976.1"/>
    <property type="molecule type" value="Genomic_DNA"/>
</dbReference>
<dbReference type="PROSITE" id="PS51257">
    <property type="entry name" value="PROKAR_LIPOPROTEIN"/>
    <property type="match status" value="1"/>
</dbReference>
<sequence>MKLSKIWVVLAGALAISACQTTTGAVSRASVPSDLNAAQVKLYELPLESYYGSVRVGRLLANGCDSYEFDTRLDSEINERRNEQGRGSFAALSRRKAVQTAMAQAEADIGSQYGVNPRTDNLCAAASAEVQKQSVNSALLIAK</sequence>
<dbReference type="RefSeq" id="WP_249709921.1">
    <property type="nucleotide sequence ID" value="NZ_JAMFMB010000011.1"/>
</dbReference>
<evidence type="ECO:0000313" key="3">
    <source>
        <dbReference type="Proteomes" id="UP001203880"/>
    </source>
</evidence>
<accession>A0ABT0Q269</accession>
<gene>
    <name evidence="2" type="ORF">M3P21_10580</name>
</gene>
<reference evidence="2" key="1">
    <citation type="submission" date="2022-05" db="EMBL/GenBank/DDBJ databases">
        <authorList>
            <person name="Park J.-S."/>
        </authorList>
    </citation>
    <scope>NUCLEOTIDE SEQUENCE</scope>
    <source>
        <strain evidence="2">2012CJ41-6</strain>
    </source>
</reference>
<evidence type="ECO:0008006" key="4">
    <source>
        <dbReference type="Google" id="ProtNLM"/>
    </source>
</evidence>
<evidence type="ECO:0000313" key="2">
    <source>
        <dbReference type="EMBL" id="MCL6283976.1"/>
    </source>
</evidence>
<feature type="chain" id="PRO_5045685268" description="Lipoprotein" evidence="1">
    <location>
        <begin position="25"/>
        <end position="143"/>
    </location>
</feature>
<organism evidence="2 3">
    <name type="scientific">Ruegeria spongiae</name>
    <dbReference type="NCBI Taxonomy" id="2942209"/>
    <lineage>
        <taxon>Bacteria</taxon>
        <taxon>Pseudomonadati</taxon>
        <taxon>Pseudomonadota</taxon>
        <taxon>Alphaproteobacteria</taxon>
        <taxon>Rhodobacterales</taxon>
        <taxon>Roseobacteraceae</taxon>
        <taxon>Ruegeria</taxon>
    </lineage>
</organism>
<evidence type="ECO:0000256" key="1">
    <source>
        <dbReference type="SAM" id="SignalP"/>
    </source>
</evidence>
<comment type="caution">
    <text evidence="2">The sequence shown here is derived from an EMBL/GenBank/DDBJ whole genome shotgun (WGS) entry which is preliminary data.</text>
</comment>
<proteinExistence type="predicted"/>
<name>A0ABT0Q269_9RHOB</name>